<keyword evidence="5" id="KW-0131">Cell cycle</keyword>
<dbReference type="EMBL" id="MNPL01010947">
    <property type="protein sequence ID" value="OQR72844.1"/>
    <property type="molecule type" value="Genomic_DNA"/>
</dbReference>
<proteinExistence type="inferred from homology"/>
<dbReference type="Pfam" id="PF02234">
    <property type="entry name" value="CDI"/>
    <property type="match status" value="1"/>
</dbReference>
<protein>
    <recommendedName>
        <fullName evidence="7">Cyclin-dependent kinase inhibitor domain-containing protein</fullName>
    </recommendedName>
</protein>
<dbReference type="GO" id="GO:0004861">
    <property type="term" value="F:cyclin-dependent protein serine/threonine kinase inhibitor activity"/>
    <property type="evidence" value="ECO:0007669"/>
    <property type="project" value="InterPro"/>
</dbReference>
<dbReference type="InterPro" id="IPR044898">
    <property type="entry name" value="CDI_dom_sf"/>
</dbReference>
<dbReference type="Gene3D" id="4.10.365.10">
    <property type="entry name" value="p27"/>
    <property type="match status" value="1"/>
</dbReference>
<dbReference type="AlphaFoldDB" id="A0A1V9XH34"/>
<evidence type="ECO:0000256" key="2">
    <source>
        <dbReference type="ARBA" id="ARBA00006726"/>
    </source>
</evidence>
<organism evidence="8 9">
    <name type="scientific">Tropilaelaps mercedesae</name>
    <dbReference type="NCBI Taxonomy" id="418985"/>
    <lineage>
        <taxon>Eukaryota</taxon>
        <taxon>Metazoa</taxon>
        <taxon>Ecdysozoa</taxon>
        <taxon>Arthropoda</taxon>
        <taxon>Chelicerata</taxon>
        <taxon>Arachnida</taxon>
        <taxon>Acari</taxon>
        <taxon>Parasitiformes</taxon>
        <taxon>Mesostigmata</taxon>
        <taxon>Gamasina</taxon>
        <taxon>Dermanyssoidea</taxon>
        <taxon>Laelapidae</taxon>
        <taxon>Tropilaelaps</taxon>
    </lineage>
</organism>
<comment type="subcellular location">
    <subcellularLocation>
        <location evidence="1">Nucleus</location>
    </subcellularLocation>
</comment>
<dbReference type="PANTHER" id="PTHR10265">
    <property type="entry name" value="CYCLIN-DEPENDENT KINASE INHIBITOR 1"/>
    <property type="match status" value="1"/>
</dbReference>
<feature type="region of interest" description="Disordered" evidence="6">
    <location>
        <begin position="1"/>
        <end position="28"/>
    </location>
</feature>
<feature type="compositionally biased region" description="Low complexity" evidence="6">
    <location>
        <begin position="1"/>
        <end position="12"/>
    </location>
</feature>
<keyword evidence="9" id="KW-1185">Reference proteome</keyword>
<comment type="similarity">
    <text evidence="2">Belongs to the CDI family.</text>
</comment>
<dbReference type="STRING" id="418985.A0A1V9XH34"/>
<comment type="caution">
    <text evidence="8">The sequence shown here is derived from an EMBL/GenBank/DDBJ whole genome shotgun (WGS) entry which is preliminary data.</text>
</comment>
<dbReference type="GO" id="GO:0051726">
    <property type="term" value="P:regulation of cell cycle"/>
    <property type="evidence" value="ECO:0007669"/>
    <property type="project" value="InterPro"/>
</dbReference>
<evidence type="ECO:0000259" key="7">
    <source>
        <dbReference type="Pfam" id="PF02234"/>
    </source>
</evidence>
<feature type="compositionally biased region" description="Basic and acidic residues" evidence="6">
    <location>
        <begin position="210"/>
        <end position="222"/>
    </location>
</feature>
<feature type="region of interest" description="Disordered" evidence="6">
    <location>
        <begin position="199"/>
        <end position="235"/>
    </location>
</feature>
<evidence type="ECO:0000256" key="4">
    <source>
        <dbReference type="ARBA" id="ARBA00023242"/>
    </source>
</evidence>
<dbReference type="GO" id="GO:0005634">
    <property type="term" value="C:nucleus"/>
    <property type="evidence" value="ECO:0007669"/>
    <property type="project" value="UniProtKB-SubCell"/>
</dbReference>
<evidence type="ECO:0000313" key="9">
    <source>
        <dbReference type="Proteomes" id="UP000192247"/>
    </source>
</evidence>
<name>A0A1V9XH34_9ACAR</name>
<dbReference type="OrthoDB" id="9940972at2759"/>
<dbReference type="InParanoid" id="A0A1V9XH34"/>
<evidence type="ECO:0000256" key="3">
    <source>
        <dbReference type="ARBA" id="ARBA00023013"/>
    </source>
</evidence>
<dbReference type="Proteomes" id="UP000192247">
    <property type="component" value="Unassembled WGS sequence"/>
</dbReference>
<evidence type="ECO:0000256" key="6">
    <source>
        <dbReference type="SAM" id="MobiDB-lite"/>
    </source>
</evidence>
<accession>A0A1V9XH34</accession>
<dbReference type="InterPro" id="IPR003175">
    <property type="entry name" value="CDI_dom"/>
</dbReference>
<sequence length="235" mass="26467">MPTVVPRPAVVRMPRERSSTPPSPRLLTVPRSSGVARCLFGAPDPKDVMEFARDEIQKEQKRLAEKYNFDFETDTPLTGNFVYEPIDDVPACLQETSNTPKRMPEDVAQRKLTALTVPAGGVAEFGERQRSRELVRRSLWRRLLSKAKLVQYPPPRAPPHPATWVGVSPRLLSALPLHARVDARPTRAFALDQKFMGVTKPSKPIQRKRRTEDDSGVREETRQIACKSPRIEGVA</sequence>
<evidence type="ECO:0000313" key="8">
    <source>
        <dbReference type="EMBL" id="OQR72844.1"/>
    </source>
</evidence>
<evidence type="ECO:0000256" key="1">
    <source>
        <dbReference type="ARBA" id="ARBA00004123"/>
    </source>
</evidence>
<keyword evidence="3" id="KW-0649">Protein kinase inhibitor</keyword>
<gene>
    <name evidence="8" type="ORF">BIW11_03701</name>
</gene>
<keyword evidence="4" id="KW-0539">Nucleus</keyword>
<evidence type="ECO:0000256" key="5">
    <source>
        <dbReference type="ARBA" id="ARBA00023306"/>
    </source>
</evidence>
<dbReference type="PANTHER" id="PTHR10265:SF45">
    <property type="entry name" value="DACAPO"/>
    <property type="match status" value="1"/>
</dbReference>
<feature type="domain" description="Cyclin-dependent kinase inhibitor" evidence="7">
    <location>
        <begin position="38"/>
        <end position="85"/>
    </location>
</feature>
<reference evidence="8 9" key="1">
    <citation type="journal article" date="2017" name="Gigascience">
        <title>Draft genome of the honey bee ectoparasitic mite, Tropilaelaps mercedesae, is shaped by the parasitic life history.</title>
        <authorList>
            <person name="Dong X."/>
            <person name="Armstrong S.D."/>
            <person name="Xia D."/>
            <person name="Makepeace B.L."/>
            <person name="Darby A.C."/>
            <person name="Kadowaki T."/>
        </authorList>
    </citation>
    <scope>NUCLEOTIDE SEQUENCE [LARGE SCALE GENOMIC DNA]</scope>
    <source>
        <strain evidence="8">Wuxi-XJTLU</strain>
    </source>
</reference>